<evidence type="ECO:0000313" key="3">
    <source>
        <dbReference type="Proteomes" id="UP001206128"/>
    </source>
</evidence>
<dbReference type="InterPro" id="IPR002575">
    <property type="entry name" value="Aminoglycoside_PTrfase"/>
</dbReference>
<proteinExistence type="predicted"/>
<organism evidence="2 3">
    <name type="scientific">Goodfellowiella coeruleoviolacea</name>
    <dbReference type="NCBI Taxonomy" id="334858"/>
    <lineage>
        <taxon>Bacteria</taxon>
        <taxon>Bacillati</taxon>
        <taxon>Actinomycetota</taxon>
        <taxon>Actinomycetes</taxon>
        <taxon>Pseudonocardiales</taxon>
        <taxon>Pseudonocardiaceae</taxon>
        <taxon>Goodfellowiella</taxon>
    </lineage>
</organism>
<name>A0AAE3KL24_9PSEU</name>
<dbReference type="Pfam" id="PF01636">
    <property type="entry name" value="APH"/>
    <property type="match status" value="1"/>
</dbReference>
<keyword evidence="3" id="KW-1185">Reference proteome</keyword>
<dbReference type="Gene3D" id="1.10.510.10">
    <property type="entry name" value="Transferase(Phosphotransferase) domain 1"/>
    <property type="match status" value="1"/>
</dbReference>
<reference evidence="2" key="1">
    <citation type="submission" date="2022-06" db="EMBL/GenBank/DDBJ databases">
        <title>Genomic Encyclopedia of Archaeal and Bacterial Type Strains, Phase II (KMG-II): from individual species to whole genera.</title>
        <authorList>
            <person name="Goeker M."/>
        </authorList>
    </citation>
    <scope>NUCLEOTIDE SEQUENCE</scope>
    <source>
        <strain evidence="2">DSM 43935</strain>
    </source>
</reference>
<sequence length="308" mass="34058">MLSRPESVTDESVRQAVQHHWSVAASEISYLAVGFGAHHWRVGGAQRQLFVTLDELAPRHTTESLENAYAGAAVLAASGLEFVWPSLPATSGRFTVDFAGTGGALSVTPWLTGTTPSEAEAAEPAHLREVIALLDRLHRARPPAGLRRWRPRVDADFPRQLAAATARPWLAGPLGEQARTAIRAELDQIGRWTDRYRELAAVAQRHQDRWVPTHGEPHHANQVVTSGGVVLVDWESLMLAPRERDLADLIEAGAADDLDPDWAMVELFALDWRLAEIGEYTRWFTRAHSGNEDDHVALEGLREELHTP</sequence>
<dbReference type="Gene3D" id="3.30.200.20">
    <property type="entry name" value="Phosphorylase Kinase, domain 1"/>
    <property type="match status" value="1"/>
</dbReference>
<accession>A0AAE3KL24</accession>
<dbReference type="EMBL" id="JAMTCK010000022">
    <property type="protein sequence ID" value="MCP2169954.1"/>
    <property type="molecule type" value="Genomic_DNA"/>
</dbReference>
<dbReference type="SUPFAM" id="SSF56112">
    <property type="entry name" value="Protein kinase-like (PK-like)"/>
    <property type="match status" value="1"/>
</dbReference>
<evidence type="ECO:0000313" key="2">
    <source>
        <dbReference type="EMBL" id="MCP2169954.1"/>
    </source>
</evidence>
<gene>
    <name evidence="2" type="ORF">LX83_006840</name>
</gene>
<dbReference type="Proteomes" id="UP001206128">
    <property type="component" value="Unassembled WGS sequence"/>
</dbReference>
<protein>
    <submittedName>
        <fullName evidence="2">Spectinomycin phosphotransferase</fullName>
    </submittedName>
</protein>
<dbReference type="InterPro" id="IPR011009">
    <property type="entry name" value="Kinase-like_dom_sf"/>
</dbReference>
<feature type="domain" description="Aminoglycoside phosphotransferase" evidence="1">
    <location>
        <begin position="31"/>
        <end position="264"/>
    </location>
</feature>
<comment type="caution">
    <text evidence="2">The sequence shown here is derived from an EMBL/GenBank/DDBJ whole genome shotgun (WGS) entry which is preliminary data.</text>
</comment>
<dbReference type="AlphaFoldDB" id="A0AAE3KL24"/>
<evidence type="ECO:0000259" key="1">
    <source>
        <dbReference type="Pfam" id="PF01636"/>
    </source>
</evidence>